<dbReference type="AlphaFoldDB" id="A0A7W9J8V1"/>
<dbReference type="SMART" id="SM00513">
    <property type="entry name" value="SAP"/>
    <property type="match status" value="1"/>
</dbReference>
<dbReference type="InterPro" id="IPR036361">
    <property type="entry name" value="SAP_dom_sf"/>
</dbReference>
<dbReference type="Pfam" id="PF02037">
    <property type="entry name" value="SAP"/>
    <property type="match status" value="1"/>
</dbReference>
<proteinExistence type="predicted"/>
<dbReference type="InterPro" id="IPR003034">
    <property type="entry name" value="SAP_dom"/>
</dbReference>
<protein>
    <recommendedName>
        <fullName evidence="2">SAP domain-containing protein</fullName>
    </recommendedName>
</protein>
<organism evidence="3 4">
    <name type="scientific">Kribbella italica</name>
    <dbReference type="NCBI Taxonomy" id="1540520"/>
    <lineage>
        <taxon>Bacteria</taxon>
        <taxon>Bacillati</taxon>
        <taxon>Actinomycetota</taxon>
        <taxon>Actinomycetes</taxon>
        <taxon>Propionibacteriales</taxon>
        <taxon>Kribbellaceae</taxon>
        <taxon>Kribbella</taxon>
    </lineage>
</organism>
<gene>
    <name evidence="3" type="ORF">HDA39_004488</name>
</gene>
<feature type="region of interest" description="Disordered" evidence="1">
    <location>
        <begin position="53"/>
        <end position="72"/>
    </location>
</feature>
<sequence length="109" mass="12326">MSEQINVGESIEFDTTGYVRLPDGAVVTSSRTYTVRQEGLHVFVKGNEEREFEGINPDKPIEDGDDDSEDYNDWKADTLRAELRERELPASGNKAEMVARLEADDEDED</sequence>
<dbReference type="EMBL" id="JACHMY010000001">
    <property type="protein sequence ID" value="MBB5837754.1"/>
    <property type="molecule type" value="Genomic_DNA"/>
</dbReference>
<feature type="region of interest" description="Disordered" evidence="1">
    <location>
        <begin position="88"/>
        <end position="109"/>
    </location>
</feature>
<dbReference type="Gene3D" id="1.10.720.30">
    <property type="entry name" value="SAP domain"/>
    <property type="match status" value="1"/>
</dbReference>
<evidence type="ECO:0000313" key="3">
    <source>
        <dbReference type="EMBL" id="MBB5837754.1"/>
    </source>
</evidence>
<dbReference type="Proteomes" id="UP000549971">
    <property type="component" value="Unassembled WGS sequence"/>
</dbReference>
<feature type="domain" description="SAP" evidence="2">
    <location>
        <begin position="71"/>
        <end position="105"/>
    </location>
</feature>
<keyword evidence="4" id="KW-1185">Reference proteome</keyword>
<evidence type="ECO:0000313" key="4">
    <source>
        <dbReference type="Proteomes" id="UP000549971"/>
    </source>
</evidence>
<comment type="caution">
    <text evidence="3">The sequence shown here is derived from an EMBL/GenBank/DDBJ whole genome shotgun (WGS) entry which is preliminary data.</text>
</comment>
<dbReference type="RefSeq" id="WP_184798010.1">
    <property type="nucleotide sequence ID" value="NZ_JACHMY010000001.1"/>
</dbReference>
<evidence type="ECO:0000259" key="2">
    <source>
        <dbReference type="SMART" id="SM00513"/>
    </source>
</evidence>
<evidence type="ECO:0000256" key="1">
    <source>
        <dbReference type="SAM" id="MobiDB-lite"/>
    </source>
</evidence>
<accession>A0A7W9J8V1</accession>
<reference evidence="3 4" key="1">
    <citation type="submission" date="2020-08" db="EMBL/GenBank/DDBJ databases">
        <title>Sequencing the genomes of 1000 actinobacteria strains.</title>
        <authorList>
            <person name="Klenk H.-P."/>
        </authorList>
    </citation>
    <scope>NUCLEOTIDE SEQUENCE [LARGE SCALE GENOMIC DNA]</scope>
    <source>
        <strain evidence="3 4">DSM 28967</strain>
    </source>
</reference>
<dbReference type="SUPFAM" id="SSF68906">
    <property type="entry name" value="SAP domain"/>
    <property type="match status" value="1"/>
</dbReference>
<name>A0A7W9J8V1_9ACTN</name>